<proteinExistence type="predicted"/>
<feature type="non-terminal residue" evidence="2">
    <location>
        <position position="1"/>
    </location>
</feature>
<feature type="compositionally biased region" description="Basic residues" evidence="1">
    <location>
        <begin position="1224"/>
        <end position="1241"/>
    </location>
</feature>
<dbReference type="PANTHER" id="PTHR34962:SF1">
    <property type="entry name" value="EMBRYO DEFECTIVE 1703-RELATED"/>
    <property type="match status" value="1"/>
</dbReference>
<evidence type="ECO:0000256" key="1">
    <source>
        <dbReference type="SAM" id="MobiDB-lite"/>
    </source>
</evidence>
<evidence type="ECO:0000313" key="2">
    <source>
        <dbReference type="EMBL" id="KAL3349221.1"/>
    </source>
</evidence>
<accession>A0ABD2SZA8</accession>
<dbReference type="EMBL" id="JBJKTR010000013">
    <property type="protein sequence ID" value="KAL3349221.1"/>
    <property type="molecule type" value="Genomic_DNA"/>
</dbReference>
<feature type="region of interest" description="Disordered" evidence="1">
    <location>
        <begin position="412"/>
        <end position="437"/>
    </location>
</feature>
<gene>
    <name evidence="2" type="ORF">AABB24_022389</name>
</gene>
<name>A0ABD2SZA8_9SOLN</name>
<sequence length="1241" mass="141454">GFYQGLRFSFVILHCSSNTMSLLTISSTSSILYPLQISSPIFSISKWRKRTPLARNFKICSPISPFSNPSRFQISAQFGRRTKRQNYLRKKLTQQKQQQQVIENPITHNPSSESFQFVPENGDERSKNLVSDTGVVGNTEESVKELKTKALGESVLWNKLESWVEQYKKDTEFWGIGTGPIFTVFQDSEGKVERVVVSEDEILKRSRIDPTFYRNATIEEHEDVKAKISLAEVLAREMESGKNLLPKNSSVAKFLVSGEMSNTVVCGEMHNTVNRLSTFTLNPNLSKKLPRIGLVVFCGFFLIWTVKKMFTAGNDREEEYSSLEKEMLRRKMKSRKEKEKTVKGEVEVIQGTIEPDNMSLERPWLDKQEIMSSIKKAREVDGKLALAEQFQNQQFENAEFYEEIEEIRKMARHAREQEKGNSLQADNGGESGDYPASTELSNEKVVAEQNLFEDIIEQHDLSGFVGPTTSSDNNGIQTSSSSLVNHEVQTSNSYLELPDDIISSMADSRESKHDVISTYGTEKPIITSRQSSKPSEISVTSKSKIILSVKEAREYLSKKNEKLKTKQERTPDCDPEVENVSIPLMEEKSIGDVNQLSDKAGKEFDRLPLRGTSGFAYEDSSFKREEFLPTSNSAVAALNKGKSYQSLSSDDDENNRYEELKPLDLSSPEQEATVGDLSSRLDEIKIFQQSIQLETSDLTSNHCQENSKAFPANDIPEHVDKVAPPTVIPETHSHQEDNGRTADLEPSPNNGSWLEKNFHEFEPVIKKIQMGFRDNYHVAKEKSDEELNLKTQMFHLETNENVTELEWMKDERLNEIVFKVRENEIAGREPFHQMDDEDKLAFFSGLEKKVDQENKHLQNLHEWLHSNIENLDYGADGISLYDPPEKIIPRWKGPPLEGSSEFLDYFVEQRKVVAESIKSSNLIKKERQDLPQGLQESPLSSKIDSTSAISIQDAKTNTPRTIIESSNGSIKAGKKSGKEYWQHTKKWSQGFLESYNAETDPEIKSVMKDVGKDLDKWITEREIKEAADLMDNLPEKGKKLIKEKLDKVKREMELFGPQAVVSKYREYADEKEEDYLWWLDLPRVLCIELYTEEEGEMKAGFYSLEMSADLELDPKQYHVIAFEDAGDCKNLCYIIQAHMEMLGNGNAFVVARPPKDAYRDAKTNGFNVTVIKKGQLQLNVDQSLEEVEEAITDIGSKIYHDKIMRERSLDVTTVMKGVFGTGKPTKKRRRSRKKLKKPTSK</sequence>
<comment type="caution">
    <text evidence="2">The sequence shown here is derived from an EMBL/GenBank/DDBJ whole genome shotgun (WGS) entry which is preliminary data.</text>
</comment>
<dbReference type="AlphaFoldDB" id="A0ABD2SZA8"/>
<feature type="region of interest" description="Disordered" evidence="1">
    <location>
        <begin position="1219"/>
        <end position="1241"/>
    </location>
</feature>
<evidence type="ECO:0000313" key="3">
    <source>
        <dbReference type="Proteomes" id="UP001627284"/>
    </source>
</evidence>
<keyword evidence="3" id="KW-1185">Reference proteome</keyword>
<dbReference type="PANTHER" id="PTHR34962">
    <property type="entry name" value="EMBRYO DEFECTIVE 1703-RELATED"/>
    <property type="match status" value="1"/>
</dbReference>
<organism evidence="2 3">
    <name type="scientific">Solanum stoloniferum</name>
    <dbReference type="NCBI Taxonomy" id="62892"/>
    <lineage>
        <taxon>Eukaryota</taxon>
        <taxon>Viridiplantae</taxon>
        <taxon>Streptophyta</taxon>
        <taxon>Embryophyta</taxon>
        <taxon>Tracheophyta</taxon>
        <taxon>Spermatophyta</taxon>
        <taxon>Magnoliopsida</taxon>
        <taxon>eudicotyledons</taxon>
        <taxon>Gunneridae</taxon>
        <taxon>Pentapetalae</taxon>
        <taxon>asterids</taxon>
        <taxon>lamiids</taxon>
        <taxon>Solanales</taxon>
        <taxon>Solanaceae</taxon>
        <taxon>Solanoideae</taxon>
        <taxon>Solaneae</taxon>
        <taxon>Solanum</taxon>
    </lineage>
</organism>
<dbReference type="Proteomes" id="UP001627284">
    <property type="component" value="Unassembled WGS sequence"/>
</dbReference>
<protein>
    <recommendedName>
        <fullName evidence="4">Embryo defective 1703</fullName>
    </recommendedName>
</protein>
<reference evidence="2 3" key="1">
    <citation type="submission" date="2024-05" db="EMBL/GenBank/DDBJ databases">
        <title>De novo assembly of an allotetraploid wild potato.</title>
        <authorList>
            <person name="Hosaka A.J."/>
        </authorList>
    </citation>
    <scope>NUCLEOTIDE SEQUENCE [LARGE SCALE GENOMIC DNA]</scope>
    <source>
        <tissue evidence="2">Young leaves</tissue>
    </source>
</reference>
<evidence type="ECO:0008006" key="4">
    <source>
        <dbReference type="Google" id="ProtNLM"/>
    </source>
</evidence>